<dbReference type="Pfam" id="PF00019">
    <property type="entry name" value="TGF_beta"/>
    <property type="match status" value="1"/>
</dbReference>
<dbReference type="GO" id="GO:0005615">
    <property type="term" value="C:extracellular space"/>
    <property type="evidence" value="ECO:0007669"/>
    <property type="project" value="TreeGrafter"/>
</dbReference>
<dbReference type="OrthoDB" id="10019514at2759"/>
<dbReference type="PANTHER" id="PTHR11848">
    <property type="entry name" value="TGF-BETA FAMILY"/>
    <property type="match status" value="1"/>
</dbReference>
<dbReference type="Gene3D" id="2.10.90.10">
    <property type="entry name" value="Cystine-knot cytokines"/>
    <property type="match status" value="1"/>
</dbReference>
<evidence type="ECO:0000256" key="7">
    <source>
        <dbReference type="SAM" id="SignalP"/>
    </source>
</evidence>
<dbReference type="KEGG" id="sko:100329069"/>
<dbReference type="CTD" id="100329069"/>
<protein>
    <submittedName>
        <fullName evidence="9 11">Left-right determination factor</fullName>
    </submittedName>
</protein>
<dbReference type="GeneID" id="100329069"/>
<dbReference type="SMART" id="SM00204">
    <property type="entry name" value="TGFB"/>
    <property type="match status" value="1"/>
</dbReference>
<dbReference type="Proteomes" id="UP000694865">
    <property type="component" value="Unplaced"/>
</dbReference>
<keyword evidence="3" id="KW-0964">Secreted</keyword>
<accession>D2XNN6</accession>
<dbReference type="InterPro" id="IPR001839">
    <property type="entry name" value="TGF-b_C"/>
</dbReference>
<dbReference type="InterPro" id="IPR029034">
    <property type="entry name" value="Cystine-knot_cytokine"/>
</dbReference>
<feature type="domain" description="TGF-beta family profile" evidence="8">
    <location>
        <begin position="250"/>
        <end position="356"/>
    </location>
</feature>
<reference evidence="9" key="1">
    <citation type="submission" date="2009-11" db="EMBL/GenBank/DDBJ databases">
        <title>Evolution of Nodal signaling in deuterostomes.</title>
        <authorList>
            <person name="Wlizla M."/>
            <person name="Darras S."/>
            <person name="Gerhart J."/>
            <person name="Lowe C.J."/>
        </authorList>
    </citation>
    <scope>NUCLEOTIDE SEQUENCE</scope>
</reference>
<dbReference type="EMBL" id="GU224257">
    <property type="protein sequence ID" value="ADB22666.1"/>
    <property type="molecule type" value="mRNA"/>
</dbReference>
<feature type="signal peptide" evidence="7 11">
    <location>
        <begin position="1"/>
        <end position="19"/>
    </location>
</feature>
<dbReference type="InterPro" id="IPR015615">
    <property type="entry name" value="TGF-beta-rel"/>
</dbReference>
<evidence type="ECO:0000313" key="9">
    <source>
        <dbReference type="EMBL" id="ADB22666.1"/>
    </source>
</evidence>
<dbReference type="GO" id="GO:0005160">
    <property type="term" value="F:transforming growth factor beta receptor binding"/>
    <property type="evidence" value="ECO:0007669"/>
    <property type="project" value="InterPro"/>
</dbReference>
<dbReference type="GO" id="GO:0005125">
    <property type="term" value="F:cytokine activity"/>
    <property type="evidence" value="ECO:0007669"/>
    <property type="project" value="TreeGrafter"/>
</dbReference>
<feature type="chain" id="PRO_5003038839" evidence="7 11">
    <location>
        <begin position="20"/>
        <end position="357"/>
    </location>
</feature>
<evidence type="ECO:0000313" key="10">
    <source>
        <dbReference type="Proteomes" id="UP000694865"/>
    </source>
</evidence>
<dbReference type="GO" id="GO:0009948">
    <property type="term" value="P:anterior/posterior axis specification"/>
    <property type="evidence" value="ECO:0007669"/>
    <property type="project" value="TreeGrafter"/>
</dbReference>
<dbReference type="RefSeq" id="NP_001164679.1">
    <property type="nucleotide sequence ID" value="NM_001171208.1"/>
</dbReference>
<evidence type="ECO:0000256" key="4">
    <source>
        <dbReference type="ARBA" id="ARBA00023030"/>
    </source>
</evidence>
<dbReference type="Pfam" id="PF00688">
    <property type="entry name" value="TGFb_propeptide"/>
    <property type="match status" value="1"/>
</dbReference>
<dbReference type="InterPro" id="IPR017948">
    <property type="entry name" value="TGFb_CS"/>
</dbReference>
<evidence type="ECO:0000256" key="5">
    <source>
        <dbReference type="ARBA" id="ARBA00023157"/>
    </source>
</evidence>
<evidence type="ECO:0000256" key="6">
    <source>
        <dbReference type="RuleBase" id="RU000354"/>
    </source>
</evidence>
<gene>
    <name evidence="9 11" type="primary">lefty</name>
</gene>
<dbReference type="InterPro" id="IPR001111">
    <property type="entry name" value="TGF-b_propeptide"/>
</dbReference>
<keyword evidence="7 11" id="KW-0732">Signal</keyword>
<comment type="subcellular location">
    <subcellularLocation>
        <location evidence="1">Secreted</location>
    </subcellularLocation>
</comment>
<dbReference type="PROSITE" id="PS00250">
    <property type="entry name" value="TGF_BETA_1"/>
    <property type="match status" value="1"/>
</dbReference>
<dbReference type="SUPFAM" id="SSF57501">
    <property type="entry name" value="Cystine-knot cytokines"/>
    <property type="match status" value="1"/>
</dbReference>
<sequence length="357" mass="40943">MARTHLIILINSLVCVTQALPVHIADQQFINSVSERMGIDGRNIGISTNDVSVPAHMRLKYWSLAMKHKRLSREKRSRFNLPTFAKVIRENEAFLSDVLYAGTMRHQLRFDMVGKIDRDSRVTIAELKLYKERPNFTMHKHLQNGTSQSHSHHARVSIHHVIKSPDNSSDTANIIVDSRLVELNDSGWKTFDVTSAVERWSQDPGEEFLLELWIEGDRATSHAIKVAKNVEFVTEQTNVEQKPRLVVYTEHYEQRFDPTDCGEGTASETCCRRPKYISFRNMEWTNRWIIEPRGYEAYECVGPCHIRHSSQATDLINCGVSKSSPLPMMYLIQKGDITQVEVSEIPNMVVEECECLA</sequence>
<dbReference type="PIRSF" id="PIRSF037402">
    <property type="entry name" value="TGFb4"/>
    <property type="match status" value="1"/>
</dbReference>
<evidence type="ECO:0000259" key="8">
    <source>
        <dbReference type="PROSITE" id="PS51362"/>
    </source>
</evidence>
<comment type="similarity">
    <text evidence="2 6">Belongs to the TGF-beta family.</text>
</comment>
<dbReference type="InterPro" id="IPR003942">
    <property type="entry name" value="LRDF"/>
</dbReference>
<evidence type="ECO:0000313" key="11">
    <source>
        <dbReference type="RefSeq" id="NP_001164679.1"/>
    </source>
</evidence>
<name>D2XNN6_SACKO</name>
<dbReference type="PROSITE" id="PS51362">
    <property type="entry name" value="TGF_BETA_2"/>
    <property type="match status" value="1"/>
</dbReference>
<keyword evidence="5" id="KW-1015">Disulfide bond</keyword>
<reference evidence="11" key="2">
    <citation type="submission" date="2025-05" db="UniProtKB">
        <authorList>
            <consortium name="RefSeq"/>
        </authorList>
    </citation>
    <scope>IDENTIFICATION</scope>
</reference>
<dbReference type="GO" id="GO:0008083">
    <property type="term" value="F:growth factor activity"/>
    <property type="evidence" value="ECO:0007669"/>
    <property type="project" value="UniProtKB-KW"/>
</dbReference>
<keyword evidence="4 6" id="KW-0339">Growth factor</keyword>
<evidence type="ECO:0000256" key="3">
    <source>
        <dbReference type="ARBA" id="ARBA00022525"/>
    </source>
</evidence>
<keyword evidence="10" id="KW-1185">Reference proteome</keyword>
<organism evidence="9">
    <name type="scientific">Saccoglossus kowalevskii</name>
    <name type="common">Acorn worm</name>
    <dbReference type="NCBI Taxonomy" id="10224"/>
    <lineage>
        <taxon>Eukaryota</taxon>
        <taxon>Metazoa</taxon>
        <taxon>Hemichordata</taxon>
        <taxon>Enteropneusta</taxon>
        <taxon>Harrimaniidae</taxon>
        <taxon>Saccoglossus</taxon>
    </lineage>
</organism>
<proteinExistence type="evidence at transcript level"/>
<dbReference type="CDD" id="cd13758">
    <property type="entry name" value="TGF_beta_LEFTY1_2"/>
    <property type="match status" value="1"/>
</dbReference>
<dbReference type="PANTHER" id="PTHR11848:SF226">
    <property type="entry name" value="LEFT-RIGHT DETERMINATION FACTOR"/>
    <property type="match status" value="1"/>
</dbReference>
<dbReference type="AlphaFoldDB" id="D2XNN6"/>
<evidence type="ECO:0000256" key="2">
    <source>
        <dbReference type="ARBA" id="ARBA00006656"/>
    </source>
</evidence>
<evidence type="ECO:0000256" key="1">
    <source>
        <dbReference type="ARBA" id="ARBA00004613"/>
    </source>
</evidence>
<dbReference type="Gene3D" id="2.60.120.970">
    <property type="match status" value="1"/>
</dbReference>